<feature type="region of interest" description="Disordered" evidence="1">
    <location>
        <begin position="36"/>
        <end position="65"/>
    </location>
</feature>
<accession>A0A250DSX5</accession>
<dbReference type="KEGG" id="vbo:CKY39_31220"/>
<reference evidence="2 3" key="1">
    <citation type="submission" date="2017-09" db="EMBL/GenBank/DDBJ databases">
        <title>The diverse metabolic capabilities of V. boronicumulans make it an excellent choice for continued studies on novel biodegradation.</title>
        <authorList>
            <person name="Sun S."/>
        </authorList>
    </citation>
    <scope>NUCLEOTIDE SEQUENCE [LARGE SCALE GENOMIC DNA]</scope>
    <source>
        <strain evidence="2 3">J1</strain>
    </source>
</reference>
<organism evidence="2 3">
    <name type="scientific">Variovorax boronicumulans</name>
    <dbReference type="NCBI Taxonomy" id="436515"/>
    <lineage>
        <taxon>Bacteria</taxon>
        <taxon>Pseudomonadati</taxon>
        <taxon>Pseudomonadota</taxon>
        <taxon>Betaproteobacteria</taxon>
        <taxon>Burkholderiales</taxon>
        <taxon>Comamonadaceae</taxon>
        <taxon>Variovorax</taxon>
    </lineage>
</organism>
<evidence type="ECO:0000256" key="1">
    <source>
        <dbReference type="SAM" id="MobiDB-lite"/>
    </source>
</evidence>
<protein>
    <submittedName>
        <fullName evidence="2">Uncharacterized protein</fullName>
    </submittedName>
</protein>
<dbReference type="RefSeq" id="WP_095747159.1">
    <property type="nucleotide sequence ID" value="NZ_CP023284.1"/>
</dbReference>
<sequence>MALTPEQQEWHDYIVPLEYPTTPFLVTGAMGIQTWHAPAPPPPPERVIFEHPMPDGWTPPHRRQR</sequence>
<evidence type="ECO:0000313" key="2">
    <source>
        <dbReference type="EMBL" id="ATA57201.1"/>
    </source>
</evidence>
<evidence type="ECO:0000313" key="3">
    <source>
        <dbReference type="Proteomes" id="UP000217154"/>
    </source>
</evidence>
<dbReference type="Proteomes" id="UP000217154">
    <property type="component" value="Chromosome"/>
</dbReference>
<dbReference type="AlphaFoldDB" id="A0A250DSX5"/>
<name>A0A250DSX5_9BURK</name>
<proteinExistence type="predicted"/>
<gene>
    <name evidence="2" type="ORF">CKY39_31220</name>
</gene>
<dbReference type="EMBL" id="CP023284">
    <property type="protein sequence ID" value="ATA57201.1"/>
    <property type="molecule type" value="Genomic_DNA"/>
</dbReference>